<evidence type="ECO:0000256" key="1">
    <source>
        <dbReference type="ARBA" id="ARBA00004611"/>
    </source>
</evidence>
<dbReference type="GO" id="GO:0003352">
    <property type="term" value="P:regulation of cilium movement"/>
    <property type="evidence" value="ECO:0007669"/>
    <property type="project" value="TreeGrafter"/>
</dbReference>
<feature type="region of interest" description="Disordered" evidence="13">
    <location>
        <begin position="341"/>
        <end position="361"/>
    </location>
</feature>
<evidence type="ECO:0000256" key="11">
    <source>
        <dbReference type="ARBA" id="ARBA00041517"/>
    </source>
</evidence>
<keyword evidence="5" id="KW-0969">Cilium</keyword>
<dbReference type="AlphaFoldDB" id="A0A9N7VS27"/>
<proteinExistence type="inferred from homology"/>
<keyword evidence="7" id="KW-0966">Cell projection</keyword>
<accession>A0A9N7VS27</accession>
<dbReference type="GO" id="GO:0005858">
    <property type="term" value="C:axonemal dynein complex"/>
    <property type="evidence" value="ECO:0007669"/>
    <property type="project" value="InterPro"/>
</dbReference>
<evidence type="ECO:0000313" key="15">
    <source>
        <dbReference type="EMBL" id="CAB1458227.1"/>
    </source>
</evidence>
<dbReference type="PANTHER" id="PTHR21625">
    <property type="entry name" value="NYD-SP28 PROTEIN"/>
    <property type="match status" value="1"/>
</dbReference>
<evidence type="ECO:0000256" key="10">
    <source>
        <dbReference type="ARBA" id="ARBA00040899"/>
    </source>
</evidence>
<evidence type="ECO:0000256" key="12">
    <source>
        <dbReference type="ARBA" id="ARBA00045865"/>
    </source>
</evidence>
<comment type="subcellular location">
    <subcellularLocation>
        <location evidence="1">Cytoplasm</location>
        <location evidence="1">Cytoskeleton</location>
        <location evidence="1">Flagellum axoneme</location>
    </subcellularLocation>
    <subcellularLocation>
        <location evidence="8">Cytoplasm</location>
        <location evidence="8">Cytoskeleton</location>
        <location evidence="8">Flagellum basal body</location>
    </subcellularLocation>
</comment>
<comment type="caution">
    <text evidence="15">The sequence shown here is derived from an EMBL/GenBank/DDBJ whole genome shotgun (WGS) entry which is preliminary data.</text>
</comment>
<name>A0A9N7VS27_PLEPL</name>
<dbReference type="Pfam" id="PF14772">
    <property type="entry name" value="NYD-SP28"/>
    <property type="match status" value="1"/>
</dbReference>
<comment type="function">
    <text evidence="12">Component of the nexin-dynein regulatory complex (N-DRC), a key regulator of ciliary/flagellar motility which maintains the alignment and integrity of the distal axoneme and regulates microtubule sliding in motile axonemes. Plays a critical role in the assembly of N-DRC and also stabilizes the assembly of multiple inner dynein arms and radial spokes. Coassembles with DRC1 to form a central scaffold needed for assembly of the N-DRC and its attachment to the outer doublet microtubules.</text>
</comment>
<protein>
    <recommendedName>
        <fullName evidence="10">Dynein regulatory complex subunit 2</fullName>
    </recommendedName>
    <alternativeName>
        <fullName evidence="11">Coiled-coil domain-containing protein 65</fullName>
    </alternativeName>
</protein>
<evidence type="ECO:0000256" key="13">
    <source>
        <dbReference type="SAM" id="MobiDB-lite"/>
    </source>
</evidence>
<keyword evidence="4" id="KW-0175">Coiled coil</keyword>
<dbReference type="InterPro" id="IPR039505">
    <property type="entry name" value="DRC1/2_N"/>
</dbReference>
<evidence type="ECO:0000256" key="7">
    <source>
        <dbReference type="ARBA" id="ARBA00023273"/>
    </source>
</evidence>
<sequence>MPKKACKHVVKDEQTPKEKEEILKDKLQKEEKNTTVNLLKINEGWRSVLRQSRASQLHKDIDILKQTFERQLVDKDNVIEGLRCDLKGAEHQWAQVCRVHLQNIEHLRALQEKQLMLLKQQWEDGLQRTNSSVKSERKQMLGHSKMKSADLEDAKLIVEQRHQKVIDEIHRLFNESIASTERAHVERRAALVLDGVIAVNEKTRRRKDILELQQKEAKELDRLVLKTQQCIQTGEKTKTRVQKLQDCVFQLRMKLHSNKTEKEYVEQDLPAARNKEKKITYKLRDHLTQSQSAAWKQLIELTVQSDYATKKLKAVIADGERVLHVAELCQKLEGRQKNVFMSPSSAEDRHRSMTEEEEAKESSEFPELWRVMRHIYATLVHRDALKKCNDDLSRENQQLRLLLGQHTGAMTVRDHALGGRHAPLTVQQAPTSMDLPDTTRRQTVIGAVNVVTQHDDVQ</sequence>
<dbReference type="GO" id="GO:0060285">
    <property type="term" value="P:cilium-dependent cell motility"/>
    <property type="evidence" value="ECO:0007669"/>
    <property type="project" value="TreeGrafter"/>
</dbReference>
<evidence type="ECO:0000256" key="3">
    <source>
        <dbReference type="ARBA" id="ARBA00022846"/>
    </source>
</evidence>
<gene>
    <name evidence="15" type="ORF">PLEPLA_LOCUS46057</name>
</gene>
<evidence type="ECO:0000256" key="6">
    <source>
        <dbReference type="ARBA" id="ARBA00023212"/>
    </source>
</evidence>
<dbReference type="InterPro" id="IPR039750">
    <property type="entry name" value="DRC1/DRC2"/>
</dbReference>
<dbReference type="PANTHER" id="PTHR21625:SF0">
    <property type="entry name" value="DYNEIN REGULATORY COMPLEX SUBUNIT 2"/>
    <property type="match status" value="1"/>
</dbReference>
<dbReference type="GO" id="GO:0070286">
    <property type="term" value="P:axonemal dynein complex assembly"/>
    <property type="evidence" value="ECO:0007669"/>
    <property type="project" value="InterPro"/>
</dbReference>
<keyword evidence="3" id="KW-0282">Flagellum</keyword>
<keyword evidence="6" id="KW-0206">Cytoskeleton</keyword>
<evidence type="ECO:0000259" key="14">
    <source>
        <dbReference type="Pfam" id="PF14772"/>
    </source>
</evidence>
<keyword evidence="2" id="KW-0963">Cytoplasm</keyword>
<feature type="domain" description="Dynein regulatory complex protein 1/2 N-terminal" evidence="14">
    <location>
        <begin position="9"/>
        <end position="104"/>
    </location>
</feature>
<evidence type="ECO:0000256" key="5">
    <source>
        <dbReference type="ARBA" id="ARBA00023069"/>
    </source>
</evidence>
<dbReference type="EMBL" id="CADEAL010004378">
    <property type="protein sequence ID" value="CAB1458227.1"/>
    <property type="molecule type" value="Genomic_DNA"/>
</dbReference>
<keyword evidence="16" id="KW-1185">Reference proteome</keyword>
<evidence type="ECO:0000256" key="2">
    <source>
        <dbReference type="ARBA" id="ARBA00022490"/>
    </source>
</evidence>
<dbReference type="Proteomes" id="UP001153269">
    <property type="component" value="Unassembled WGS sequence"/>
</dbReference>
<evidence type="ECO:0000256" key="4">
    <source>
        <dbReference type="ARBA" id="ARBA00023054"/>
    </source>
</evidence>
<evidence type="ECO:0000256" key="8">
    <source>
        <dbReference type="ARBA" id="ARBA00037841"/>
    </source>
</evidence>
<evidence type="ECO:0000313" key="16">
    <source>
        <dbReference type="Proteomes" id="UP001153269"/>
    </source>
</evidence>
<comment type="similarity">
    <text evidence="9">Belongs to the DRC2 family.</text>
</comment>
<evidence type="ECO:0000256" key="9">
    <source>
        <dbReference type="ARBA" id="ARBA00038424"/>
    </source>
</evidence>
<reference evidence="15" key="1">
    <citation type="submission" date="2020-03" db="EMBL/GenBank/DDBJ databases">
        <authorList>
            <person name="Weist P."/>
        </authorList>
    </citation>
    <scope>NUCLEOTIDE SEQUENCE</scope>
</reference>
<organism evidence="15 16">
    <name type="scientific">Pleuronectes platessa</name>
    <name type="common">European plaice</name>
    <dbReference type="NCBI Taxonomy" id="8262"/>
    <lineage>
        <taxon>Eukaryota</taxon>
        <taxon>Metazoa</taxon>
        <taxon>Chordata</taxon>
        <taxon>Craniata</taxon>
        <taxon>Vertebrata</taxon>
        <taxon>Euteleostomi</taxon>
        <taxon>Actinopterygii</taxon>
        <taxon>Neopterygii</taxon>
        <taxon>Teleostei</taxon>
        <taxon>Neoteleostei</taxon>
        <taxon>Acanthomorphata</taxon>
        <taxon>Carangaria</taxon>
        <taxon>Pleuronectiformes</taxon>
        <taxon>Pleuronectoidei</taxon>
        <taxon>Pleuronectidae</taxon>
        <taxon>Pleuronectes</taxon>
    </lineage>
</organism>